<accession>A0A4Q1HL42</accession>
<dbReference type="RefSeq" id="WP_129151393.1">
    <property type="nucleotide sequence ID" value="NZ_JBHSDO010000011.1"/>
</dbReference>
<feature type="transmembrane region" description="Helical" evidence="1">
    <location>
        <begin position="20"/>
        <end position="43"/>
    </location>
</feature>
<gene>
    <name evidence="2" type="ORF">C7R54_15730</name>
</gene>
<name>A0A4Q1HL42_9BURK</name>
<keyword evidence="1" id="KW-0812">Transmembrane</keyword>
<protein>
    <submittedName>
        <fullName evidence="2">Uncharacterized protein</fullName>
    </submittedName>
</protein>
<proteinExistence type="predicted"/>
<evidence type="ECO:0000256" key="1">
    <source>
        <dbReference type="SAM" id="Phobius"/>
    </source>
</evidence>
<organism evidence="2 3">
    <name type="scientific">Achromobacter aloeverae</name>
    <dbReference type="NCBI Taxonomy" id="1750518"/>
    <lineage>
        <taxon>Bacteria</taxon>
        <taxon>Pseudomonadati</taxon>
        <taxon>Pseudomonadota</taxon>
        <taxon>Betaproteobacteria</taxon>
        <taxon>Burkholderiales</taxon>
        <taxon>Alcaligenaceae</taxon>
        <taxon>Achromobacter</taxon>
    </lineage>
</organism>
<dbReference type="Proteomes" id="UP000290849">
    <property type="component" value="Unassembled WGS sequence"/>
</dbReference>
<comment type="caution">
    <text evidence="2">The sequence shown here is derived from an EMBL/GenBank/DDBJ whole genome shotgun (WGS) entry which is preliminary data.</text>
</comment>
<reference evidence="2 3" key="1">
    <citation type="journal article" date="2017" name="Int. J. Syst. Evol. Microbiol.">
        <title>Achromobacter aloeverae sp. nov., isolated from the root of Aloe vera (L.) Burm.f.</title>
        <authorList>
            <person name="Kuncharoen N."/>
            <person name="Muramatsu Y."/>
            <person name="Shibata C."/>
            <person name="Kamakura Y."/>
            <person name="Nakagawa Y."/>
            <person name="Tanasupawat S."/>
        </authorList>
    </citation>
    <scope>NUCLEOTIDE SEQUENCE [LARGE SCALE GENOMIC DNA]</scope>
    <source>
        <strain evidence="2 3">AVA-1</strain>
    </source>
</reference>
<dbReference type="AlphaFoldDB" id="A0A4Q1HL42"/>
<keyword evidence="1" id="KW-0472">Membrane</keyword>
<keyword evidence="3" id="KW-1185">Reference proteome</keyword>
<sequence>MDGDVKKWAISAKTIVSTIASFFVIMSALVAAIGGCVGLYYGLANRVTILEANSQHMGDDVKDIKAMLTQMVMNRVDNRADVQRWAK</sequence>
<dbReference type="EMBL" id="PYAL01000004">
    <property type="protein sequence ID" value="RXN88025.1"/>
    <property type="molecule type" value="Genomic_DNA"/>
</dbReference>
<dbReference type="OrthoDB" id="9027682at2"/>
<evidence type="ECO:0000313" key="3">
    <source>
        <dbReference type="Proteomes" id="UP000290849"/>
    </source>
</evidence>
<keyword evidence="1" id="KW-1133">Transmembrane helix</keyword>
<evidence type="ECO:0000313" key="2">
    <source>
        <dbReference type="EMBL" id="RXN88025.1"/>
    </source>
</evidence>